<evidence type="ECO:0000313" key="2">
    <source>
        <dbReference type="Proteomes" id="UP000271974"/>
    </source>
</evidence>
<organism evidence="1 2">
    <name type="scientific">Elysia chlorotica</name>
    <name type="common">Eastern emerald elysia</name>
    <name type="synonym">Sea slug</name>
    <dbReference type="NCBI Taxonomy" id="188477"/>
    <lineage>
        <taxon>Eukaryota</taxon>
        <taxon>Metazoa</taxon>
        <taxon>Spiralia</taxon>
        <taxon>Lophotrochozoa</taxon>
        <taxon>Mollusca</taxon>
        <taxon>Gastropoda</taxon>
        <taxon>Heterobranchia</taxon>
        <taxon>Euthyneura</taxon>
        <taxon>Panpulmonata</taxon>
        <taxon>Sacoglossa</taxon>
        <taxon>Placobranchoidea</taxon>
        <taxon>Plakobranchidae</taxon>
        <taxon>Elysia</taxon>
    </lineage>
</organism>
<dbReference type="Proteomes" id="UP000271974">
    <property type="component" value="Unassembled WGS sequence"/>
</dbReference>
<proteinExistence type="predicted"/>
<keyword evidence="2" id="KW-1185">Reference proteome</keyword>
<accession>A0A433U137</accession>
<protein>
    <submittedName>
        <fullName evidence="1">Uncharacterized protein</fullName>
    </submittedName>
</protein>
<comment type="caution">
    <text evidence="1">The sequence shown here is derived from an EMBL/GenBank/DDBJ whole genome shotgun (WGS) entry which is preliminary data.</text>
</comment>
<evidence type="ECO:0000313" key="1">
    <source>
        <dbReference type="EMBL" id="RUS87551.1"/>
    </source>
</evidence>
<dbReference type="EMBL" id="RQTK01000108">
    <property type="protein sequence ID" value="RUS87551.1"/>
    <property type="molecule type" value="Genomic_DNA"/>
</dbReference>
<name>A0A433U137_ELYCH</name>
<dbReference type="AlphaFoldDB" id="A0A433U137"/>
<sequence length="227" mass="25482">MCLFLCLYCQPHHLKVLKNKGEAKALGLIKEDGFLVNQEILMQGRLLMRGLSPGSGLCLSLDRALDDRKYTRSLVVFFSDLTQWETGVLRNTREAKALGLMGEDGYLANPDVLRNKREAKALGLTDMDGFLVNLAILLQGHLLMRDLCGGRSLLVDRTRIDFLTKCSWMCFHRPPADAGLVLRNTREAKALGLMGEDGYLANPEVLHQDLRHSRLGRRRSQATFIDA</sequence>
<gene>
    <name evidence="1" type="ORF">EGW08_004727</name>
</gene>
<reference evidence="1 2" key="1">
    <citation type="submission" date="2019-01" db="EMBL/GenBank/DDBJ databases">
        <title>A draft genome assembly of the solar-powered sea slug Elysia chlorotica.</title>
        <authorList>
            <person name="Cai H."/>
            <person name="Li Q."/>
            <person name="Fang X."/>
            <person name="Li J."/>
            <person name="Curtis N.E."/>
            <person name="Altenburger A."/>
            <person name="Shibata T."/>
            <person name="Feng M."/>
            <person name="Maeda T."/>
            <person name="Schwartz J.A."/>
            <person name="Shigenobu S."/>
            <person name="Lundholm N."/>
            <person name="Nishiyama T."/>
            <person name="Yang H."/>
            <person name="Hasebe M."/>
            <person name="Li S."/>
            <person name="Pierce S.K."/>
            <person name="Wang J."/>
        </authorList>
    </citation>
    <scope>NUCLEOTIDE SEQUENCE [LARGE SCALE GENOMIC DNA]</scope>
    <source>
        <strain evidence="1">EC2010</strain>
        <tissue evidence="1">Whole organism of an adult</tissue>
    </source>
</reference>